<feature type="compositionally biased region" description="Polar residues" evidence="5">
    <location>
        <begin position="8"/>
        <end position="18"/>
    </location>
</feature>
<evidence type="ECO:0000313" key="7">
    <source>
        <dbReference type="Proteomes" id="UP000046393"/>
    </source>
</evidence>
<keyword evidence="3" id="KW-0862">Zinc</keyword>
<dbReference type="Proteomes" id="UP000046393">
    <property type="component" value="Unplaced"/>
</dbReference>
<accession>A0A0N5AHV2</accession>
<evidence type="ECO:0000313" key="8">
    <source>
        <dbReference type="WBParaSite" id="SMUV_0000396801-mRNA-1"/>
    </source>
</evidence>
<dbReference type="PROSITE" id="PS01358">
    <property type="entry name" value="ZF_RANBP2_1"/>
    <property type="match status" value="1"/>
</dbReference>
<keyword evidence="7" id="KW-1185">Reference proteome</keyword>
<keyword evidence="2 4" id="KW-0863">Zinc-finger</keyword>
<evidence type="ECO:0000256" key="2">
    <source>
        <dbReference type="ARBA" id="ARBA00022771"/>
    </source>
</evidence>
<evidence type="ECO:0000256" key="4">
    <source>
        <dbReference type="PROSITE-ProRule" id="PRU00322"/>
    </source>
</evidence>
<dbReference type="GO" id="GO:0008270">
    <property type="term" value="F:zinc ion binding"/>
    <property type="evidence" value="ECO:0007669"/>
    <property type="project" value="UniProtKB-KW"/>
</dbReference>
<evidence type="ECO:0000259" key="6">
    <source>
        <dbReference type="PROSITE" id="PS50199"/>
    </source>
</evidence>
<dbReference type="AlphaFoldDB" id="A0A0N5AHV2"/>
<dbReference type="PROSITE" id="PS50199">
    <property type="entry name" value="ZF_RANBP2_2"/>
    <property type="match status" value="1"/>
</dbReference>
<dbReference type="InterPro" id="IPR001876">
    <property type="entry name" value="Znf_RanBP2"/>
</dbReference>
<evidence type="ECO:0000256" key="1">
    <source>
        <dbReference type="ARBA" id="ARBA00022723"/>
    </source>
</evidence>
<dbReference type="WBParaSite" id="SMUV_0000396801-mRNA-1">
    <property type="protein sequence ID" value="SMUV_0000396801-mRNA-1"/>
    <property type="gene ID" value="SMUV_0000396801"/>
</dbReference>
<proteinExistence type="predicted"/>
<evidence type="ECO:0000256" key="5">
    <source>
        <dbReference type="SAM" id="MobiDB-lite"/>
    </source>
</evidence>
<sequence length="472" mass="54363">MHHRSKSGDASTTNNSYADSPERRKYSIGLTRFFLKRNKKCSGSDRMFVPATFTSHIAESTKNNDFLHPSPFFGGTVRSVSSESYHRGSDAAEFNRQVSEPQLDVTYNSLMAGPSNQRSSSSPKFLSNVFEPLVINTGNGETAGLGLDYVTSFSPQSYNESPVERLARIRSVFDEKTRILNVVKDDIANLKKFIVRYGDEKSAKFSNFYEYLTEDGRRRLDAEICCLEEELDRLRKECPKVVPPKVPPMKNNKWTCLQCTSCNPMSEYRCRSCGLPSTELKSMIANVNIAYHHLARNFSCFSTSVTRYHIMHRYSTMSRDEEEDKWLKMLDDAVLDVYKMADVRATIESCLPGGGMHYSGFEINLYKEQLQRELIQVKEDWQEVKRRILLVVPNCKKEIEKYERHLERILLSNTAKSTKTWRCMECQKVNDAKLYRCKCGFPRLKIDPMEKQFCTCDLCIPLDLSSYRKQGL</sequence>
<organism evidence="7 8">
    <name type="scientific">Syphacia muris</name>
    <dbReference type="NCBI Taxonomy" id="451379"/>
    <lineage>
        <taxon>Eukaryota</taxon>
        <taxon>Metazoa</taxon>
        <taxon>Ecdysozoa</taxon>
        <taxon>Nematoda</taxon>
        <taxon>Chromadorea</taxon>
        <taxon>Rhabditida</taxon>
        <taxon>Spirurina</taxon>
        <taxon>Oxyuridomorpha</taxon>
        <taxon>Oxyuroidea</taxon>
        <taxon>Oxyuridae</taxon>
        <taxon>Syphacia</taxon>
    </lineage>
</organism>
<keyword evidence="1" id="KW-0479">Metal-binding</keyword>
<evidence type="ECO:0000256" key="3">
    <source>
        <dbReference type="ARBA" id="ARBA00022833"/>
    </source>
</evidence>
<protein>
    <submittedName>
        <fullName evidence="8">RanBP2-type domain-containing protein</fullName>
    </submittedName>
</protein>
<name>A0A0N5AHV2_9BILA</name>
<feature type="domain" description="RanBP2-type" evidence="6">
    <location>
        <begin position="250"/>
        <end position="279"/>
    </location>
</feature>
<reference evidence="8" key="1">
    <citation type="submission" date="2017-02" db="UniProtKB">
        <authorList>
            <consortium name="WormBaseParasite"/>
        </authorList>
    </citation>
    <scope>IDENTIFICATION</scope>
</reference>
<feature type="region of interest" description="Disordered" evidence="5">
    <location>
        <begin position="1"/>
        <end position="21"/>
    </location>
</feature>